<dbReference type="Gene3D" id="3.40.50.300">
    <property type="entry name" value="P-loop containing nucleotide triphosphate hydrolases"/>
    <property type="match status" value="1"/>
</dbReference>
<dbReference type="GO" id="GO:0006952">
    <property type="term" value="P:defense response"/>
    <property type="evidence" value="ECO:0007669"/>
    <property type="project" value="InterPro"/>
</dbReference>
<evidence type="ECO:0000259" key="2">
    <source>
        <dbReference type="PROSITE" id="PS50104"/>
    </source>
</evidence>
<dbReference type="InterPro" id="IPR027417">
    <property type="entry name" value="P-loop_NTPase"/>
</dbReference>
<dbReference type="PANTHER" id="PTHR11017">
    <property type="entry name" value="LEUCINE-RICH REPEAT-CONTAINING PROTEIN"/>
    <property type="match status" value="1"/>
</dbReference>
<reference evidence="3" key="1">
    <citation type="journal article" date="2023" name="Plant J.">
        <title>Genome sequences and population genomics provide insights into the demographic history, inbreeding, and mutation load of two 'living fossil' tree species of Dipteronia.</title>
        <authorList>
            <person name="Feng Y."/>
            <person name="Comes H.P."/>
            <person name="Chen J."/>
            <person name="Zhu S."/>
            <person name="Lu R."/>
            <person name="Zhang X."/>
            <person name="Li P."/>
            <person name="Qiu J."/>
            <person name="Olsen K.M."/>
            <person name="Qiu Y."/>
        </authorList>
    </citation>
    <scope>NUCLEOTIDE SEQUENCE</scope>
    <source>
        <strain evidence="3">KIB01</strain>
    </source>
</reference>
<comment type="caution">
    <text evidence="3">The sequence shown here is derived from an EMBL/GenBank/DDBJ whole genome shotgun (WGS) entry which is preliminary data.</text>
</comment>
<evidence type="ECO:0000256" key="1">
    <source>
        <dbReference type="ARBA" id="ARBA00023027"/>
    </source>
</evidence>
<dbReference type="FunFam" id="3.40.50.10140:FF:000007">
    <property type="entry name" value="Disease resistance protein (TIR-NBS-LRR class)"/>
    <property type="match status" value="1"/>
</dbReference>
<dbReference type="InterPro" id="IPR002182">
    <property type="entry name" value="NB-ARC"/>
</dbReference>
<evidence type="ECO:0000313" key="4">
    <source>
        <dbReference type="Proteomes" id="UP001280121"/>
    </source>
</evidence>
<dbReference type="InterPro" id="IPR000157">
    <property type="entry name" value="TIR_dom"/>
</dbReference>
<dbReference type="InterPro" id="IPR035897">
    <property type="entry name" value="Toll_tir_struct_dom_sf"/>
</dbReference>
<protein>
    <recommendedName>
        <fullName evidence="2">TIR domain-containing protein</fullName>
    </recommendedName>
</protein>
<dbReference type="SMART" id="SM00255">
    <property type="entry name" value="TIR"/>
    <property type="match status" value="1"/>
</dbReference>
<organism evidence="3 4">
    <name type="scientific">Dipteronia dyeriana</name>
    <dbReference type="NCBI Taxonomy" id="168575"/>
    <lineage>
        <taxon>Eukaryota</taxon>
        <taxon>Viridiplantae</taxon>
        <taxon>Streptophyta</taxon>
        <taxon>Embryophyta</taxon>
        <taxon>Tracheophyta</taxon>
        <taxon>Spermatophyta</taxon>
        <taxon>Magnoliopsida</taxon>
        <taxon>eudicotyledons</taxon>
        <taxon>Gunneridae</taxon>
        <taxon>Pentapetalae</taxon>
        <taxon>rosids</taxon>
        <taxon>malvids</taxon>
        <taxon>Sapindales</taxon>
        <taxon>Sapindaceae</taxon>
        <taxon>Hippocastanoideae</taxon>
        <taxon>Acereae</taxon>
        <taxon>Dipteronia</taxon>
    </lineage>
</organism>
<dbReference type="Pfam" id="PF00931">
    <property type="entry name" value="NB-ARC"/>
    <property type="match status" value="1"/>
</dbReference>
<dbReference type="AlphaFoldDB" id="A0AAD9XUD6"/>
<dbReference type="SUPFAM" id="SSF52200">
    <property type="entry name" value="Toll/Interleukin receptor TIR domain"/>
    <property type="match status" value="1"/>
</dbReference>
<dbReference type="InterPro" id="IPR044974">
    <property type="entry name" value="Disease_R_plants"/>
</dbReference>
<sequence>MASCSNTKFDVFLSFREDTRYTFTSHLHAALCRRKIKTFIDYDLRKGDEISPALEKTIEDSCLSIIILSQNYACLTWCLNELVKILECKKAKGQIIFPVFYHVLPSHVRKQTGRYGEAFAKHEKCFKKTKADMVSSWRAALTQVANFSGWDIKEHEGPESEFIEKIVKDVLKKFKHMPSGDHFDGFVGMSSRVDKVDSLLCIGTEDFRITGIWGMAGVGKTTIARVIFDRINNQFESCCFLANIREESAKLGLNNLLVKLLSEILGDPNPTIDAFTLNRLCRKKVLIVLDDVDNAQHLKHLVGDGR</sequence>
<proteinExistence type="predicted"/>
<dbReference type="GO" id="GO:0043531">
    <property type="term" value="F:ADP binding"/>
    <property type="evidence" value="ECO:0007669"/>
    <property type="project" value="InterPro"/>
</dbReference>
<keyword evidence="4" id="KW-1185">Reference proteome</keyword>
<accession>A0AAD9XUD6</accession>
<dbReference type="EMBL" id="JANJYI010000001">
    <property type="protein sequence ID" value="KAK2665677.1"/>
    <property type="molecule type" value="Genomic_DNA"/>
</dbReference>
<dbReference type="Pfam" id="PF01582">
    <property type="entry name" value="TIR"/>
    <property type="match status" value="1"/>
</dbReference>
<keyword evidence="1" id="KW-0520">NAD</keyword>
<gene>
    <name evidence="3" type="ORF">Ddye_004251</name>
</gene>
<dbReference type="SUPFAM" id="SSF52540">
    <property type="entry name" value="P-loop containing nucleoside triphosphate hydrolases"/>
    <property type="match status" value="1"/>
</dbReference>
<name>A0AAD9XUD6_9ROSI</name>
<feature type="domain" description="TIR" evidence="2">
    <location>
        <begin position="7"/>
        <end position="174"/>
    </location>
</feature>
<dbReference type="PANTHER" id="PTHR11017:SF479">
    <property type="entry name" value="DISEASE RESISTANCE PROTEIN (TIR-NBS-LRR CLASS) FAMILY"/>
    <property type="match status" value="1"/>
</dbReference>
<dbReference type="GO" id="GO:0007165">
    <property type="term" value="P:signal transduction"/>
    <property type="evidence" value="ECO:0007669"/>
    <property type="project" value="InterPro"/>
</dbReference>
<dbReference type="Proteomes" id="UP001280121">
    <property type="component" value="Unassembled WGS sequence"/>
</dbReference>
<dbReference type="Gene3D" id="3.40.50.10140">
    <property type="entry name" value="Toll/interleukin-1 receptor homology (TIR) domain"/>
    <property type="match status" value="1"/>
</dbReference>
<evidence type="ECO:0000313" key="3">
    <source>
        <dbReference type="EMBL" id="KAK2665677.1"/>
    </source>
</evidence>
<dbReference type="PRINTS" id="PR00364">
    <property type="entry name" value="DISEASERSIST"/>
</dbReference>
<dbReference type="PROSITE" id="PS50104">
    <property type="entry name" value="TIR"/>
    <property type="match status" value="1"/>
</dbReference>